<evidence type="ECO:0000313" key="4">
    <source>
        <dbReference type="Proteomes" id="UP000503011"/>
    </source>
</evidence>
<dbReference type="Pfam" id="PF00582">
    <property type="entry name" value="Usp"/>
    <property type="match status" value="1"/>
</dbReference>
<dbReference type="Proteomes" id="UP000503011">
    <property type="component" value="Chromosome"/>
</dbReference>
<reference evidence="3 4" key="1">
    <citation type="submission" date="2020-03" db="EMBL/GenBank/DDBJ databases">
        <title>Whole genome shotgun sequence of Phytohabitans suffuscus NBRC 105367.</title>
        <authorList>
            <person name="Komaki H."/>
            <person name="Tamura T."/>
        </authorList>
    </citation>
    <scope>NUCLEOTIDE SEQUENCE [LARGE SCALE GENOMIC DNA]</scope>
    <source>
        <strain evidence="3 4">NBRC 105367</strain>
    </source>
</reference>
<protein>
    <submittedName>
        <fullName evidence="3">Universal stress protein</fullName>
    </submittedName>
</protein>
<evidence type="ECO:0000256" key="1">
    <source>
        <dbReference type="ARBA" id="ARBA00008791"/>
    </source>
</evidence>
<feature type="domain" description="UspA" evidence="2">
    <location>
        <begin position="8"/>
        <end position="143"/>
    </location>
</feature>
<proteinExistence type="inferred from homology"/>
<dbReference type="KEGG" id="psuu:Psuf_068670"/>
<dbReference type="CDD" id="cd00293">
    <property type="entry name" value="USP-like"/>
    <property type="match status" value="1"/>
</dbReference>
<sequence>MRRQSPGRVIVGVDGSLAGLRALRLAVAEARHRGVVLHAVRVWSCDSSWQGGAAGCDGEIGQQARAEAVAAFGAAMGALPVDVQVVIAPVAGRPWGALVDYAHRDSDLLFVGNSQRHWWRRLFRPSTARYCAARASCPVVVVPAESFVRDGSSRRQARAIIRDLSALGG</sequence>
<dbReference type="SUPFAM" id="SSF52402">
    <property type="entry name" value="Adenine nucleotide alpha hydrolases-like"/>
    <property type="match status" value="1"/>
</dbReference>
<dbReference type="AlphaFoldDB" id="A0A6F8YTW8"/>
<gene>
    <name evidence="3" type="ORF">Psuf_068670</name>
</gene>
<accession>A0A6F8YTW8</accession>
<keyword evidence="4" id="KW-1185">Reference proteome</keyword>
<organism evidence="3 4">
    <name type="scientific">Phytohabitans suffuscus</name>
    <dbReference type="NCBI Taxonomy" id="624315"/>
    <lineage>
        <taxon>Bacteria</taxon>
        <taxon>Bacillati</taxon>
        <taxon>Actinomycetota</taxon>
        <taxon>Actinomycetes</taxon>
        <taxon>Micromonosporales</taxon>
        <taxon>Micromonosporaceae</taxon>
    </lineage>
</organism>
<dbReference type="RefSeq" id="WP_173161480.1">
    <property type="nucleotide sequence ID" value="NZ_AP022871.1"/>
</dbReference>
<dbReference type="EMBL" id="AP022871">
    <property type="protein sequence ID" value="BCB89554.1"/>
    <property type="molecule type" value="Genomic_DNA"/>
</dbReference>
<dbReference type="InterPro" id="IPR006016">
    <property type="entry name" value="UspA"/>
</dbReference>
<reference evidence="3 4" key="2">
    <citation type="submission" date="2020-03" db="EMBL/GenBank/DDBJ databases">
        <authorList>
            <person name="Ichikawa N."/>
            <person name="Kimura A."/>
            <person name="Kitahashi Y."/>
            <person name="Uohara A."/>
        </authorList>
    </citation>
    <scope>NUCLEOTIDE SEQUENCE [LARGE SCALE GENOMIC DNA]</scope>
    <source>
        <strain evidence="3 4">NBRC 105367</strain>
    </source>
</reference>
<dbReference type="PRINTS" id="PR01438">
    <property type="entry name" value="UNVRSLSTRESS"/>
</dbReference>
<dbReference type="InterPro" id="IPR006015">
    <property type="entry name" value="Universal_stress_UspA"/>
</dbReference>
<name>A0A6F8YTW8_9ACTN</name>
<dbReference type="Gene3D" id="3.40.50.12370">
    <property type="match status" value="1"/>
</dbReference>
<comment type="similarity">
    <text evidence="1">Belongs to the universal stress protein A family.</text>
</comment>
<evidence type="ECO:0000313" key="3">
    <source>
        <dbReference type="EMBL" id="BCB89554.1"/>
    </source>
</evidence>
<evidence type="ECO:0000259" key="2">
    <source>
        <dbReference type="Pfam" id="PF00582"/>
    </source>
</evidence>